<reference evidence="8 9" key="1">
    <citation type="journal article" date="2018" name="Sci. Rep.">
        <title>Characterisation of pathogen-specific regions and novel effector candidates in Fusarium oxysporum f. sp. cepae.</title>
        <authorList>
            <person name="Armitage A.D."/>
            <person name="Taylor A."/>
            <person name="Sobczyk M.K."/>
            <person name="Baxter L."/>
            <person name="Greenfield B.P."/>
            <person name="Bates H.J."/>
            <person name="Wilson F."/>
            <person name="Jackson A.C."/>
            <person name="Ott S."/>
            <person name="Harrison R.J."/>
            <person name="Clarkson J.P."/>
        </authorList>
    </citation>
    <scope>NUCLEOTIDE SEQUENCE [LARGE SCALE GENOMIC DNA]</scope>
    <source>
        <strain evidence="8 9">Fp_A8</strain>
    </source>
</reference>
<evidence type="ECO:0000256" key="3">
    <source>
        <dbReference type="ARBA" id="ARBA00022552"/>
    </source>
</evidence>
<evidence type="ECO:0000256" key="2">
    <source>
        <dbReference type="ARBA" id="ARBA00010734"/>
    </source>
</evidence>
<dbReference type="SMART" id="SM00386">
    <property type="entry name" value="HAT"/>
    <property type="match status" value="3"/>
</dbReference>
<dbReference type="AlphaFoldDB" id="A0A420TJV3"/>
<evidence type="ECO:0000259" key="7">
    <source>
        <dbReference type="Pfam" id="PF08640"/>
    </source>
</evidence>
<dbReference type="InterPro" id="IPR055347">
    <property type="entry name" value="UTP6_N"/>
</dbReference>
<organism evidence="8 9">
    <name type="scientific">Gibberella intermedia</name>
    <name type="common">Bulb rot disease fungus</name>
    <name type="synonym">Fusarium proliferatum</name>
    <dbReference type="NCBI Taxonomy" id="948311"/>
    <lineage>
        <taxon>Eukaryota</taxon>
        <taxon>Fungi</taxon>
        <taxon>Dikarya</taxon>
        <taxon>Ascomycota</taxon>
        <taxon>Pezizomycotina</taxon>
        <taxon>Sordariomycetes</taxon>
        <taxon>Hypocreomycetidae</taxon>
        <taxon>Hypocreales</taxon>
        <taxon>Nectriaceae</taxon>
        <taxon>Fusarium</taxon>
        <taxon>Fusarium fujikuroi species complex</taxon>
    </lineage>
</organism>
<dbReference type="SUPFAM" id="SSF48452">
    <property type="entry name" value="TPR-like"/>
    <property type="match status" value="1"/>
</dbReference>
<dbReference type="PANTHER" id="PTHR23271:SF1">
    <property type="entry name" value="U3 SMALL NUCLEOLAR RNA-ASSOCIATED PROTEIN 6 HOMOLOG"/>
    <property type="match status" value="1"/>
</dbReference>
<accession>A0A420TJV3</accession>
<feature type="compositionally biased region" description="Basic and acidic residues" evidence="6">
    <location>
        <begin position="207"/>
        <end position="222"/>
    </location>
</feature>
<protein>
    <recommendedName>
        <fullName evidence="7">U3 small nucleolar RNA-associated protein 6 N-terminal domain-containing protein</fullName>
    </recommendedName>
</protein>
<evidence type="ECO:0000256" key="5">
    <source>
        <dbReference type="ARBA" id="ARBA00023242"/>
    </source>
</evidence>
<dbReference type="GO" id="GO:0030515">
    <property type="term" value="F:snoRNA binding"/>
    <property type="evidence" value="ECO:0007669"/>
    <property type="project" value="InterPro"/>
</dbReference>
<keyword evidence="3" id="KW-0698">rRNA processing</keyword>
<dbReference type="Proteomes" id="UP000283569">
    <property type="component" value="Unassembled WGS sequence"/>
</dbReference>
<evidence type="ECO:0000256" key="1">
    <source>
        <dbReference type="ARBA" id="ARBA00004604"/>
    </source>
</evidence>
<dbReference type="EMBL" id="MRDB01000014">
    <property type="protein sequence ID" value="RKL41798.1"/>
    <property type="molecule type" value="Genomic_DNA"/>
</dbReference>
<gene>
    <name evidence="8" type="ORF">BFJ72_g5138</name>
</gene>
<keyword evidence="5" id="KW-0539">Nucleus</keyword>
<dbReference type="GO" id="GO:0032040">
    <property type="term" value="C:small-subunit processome"/>
    <property type="evidence" value="ECO:0007669"/>
    <property type="project" value="TreeGrafter"/>
</dbReference>
<dbReference type="Gene3D" id="1.25.40.10">
    <property type="entry name" value="Tetratricopeptide repeat domain"/>
    <property type="match status" value="1"/>
</dbReference>
<dbReference type="InterPro" id="IPR011990">
    <property type="entry name" value="TPR-like_helical_dom_sf"/>
</dbReference>
<sequence>MAGVADKARFYLERAVPQLREWEEKEIFSKDEIRTIVQKRNDYEHRVLSPGNKPSDWSSYAQWEQSLESLRSKRCKRLRIRHLQSAHAGQGRTLAIYERGVNRNPGSSALWREYLSYTSSVKASKRWRKTMTNALRMMPTDPELWTMAGRRSAKNGDMAAARGFFMRGCRFCTTNEKLWVEYARMEMEWLEKVDKRKAVAKPGQDVLRPDREEDGDELRLVDSDDDDDDDDGDDDDLPEPSNAQAKVIDNQTAQHLKSNPAMDGAIPMAIFDISKKQAFFSANTAEVFFDLFVSFVHVPAQPRISQHVLDTLDQEYTNHPATCNVHIRQPIMGVNPQTAEFPKNLREVLSRLNRYLETTTDRTELQKKTVAWIDGYLALDVLDEGIRAVLEHTKQKMESI</sequence>
<name>A0A420TJV3_GIBIN</name>
<dbReference type="GO" id="GO:0034388">
    <property type="term" value="C:Pwp2p-containing subcomplex of 90S preribosome"/>
    <property type="evidence" value="ECO:0007669"/>
    <property type="project" value="TreeGrafter"/>
</dbReference>
<feature type="domain" description="U3 small nucleolar RNA-associated protein 6 N-terminal" evidence="7">
    <location>
        <begin position="12"/>
        <end position="87"/>
    </location>
</feature>
<feature type="region of interest" description="Disordered" evidence="6">
    <location>
        <begin position="201"/>
        <end position="242"/>
    </location>
</feature>
<dbReference type="Pfam" id="PF08640">
    <property type="entry name" value="U3_assoc_6"/>
    <property type="match status" value="1"/>
</dbReference>
<dbReference type="GO" id="GO:0000462">
    <property type="term" value="P:maturation of SSU-rRNA from tricistronic rRNA transcript (SSU-rRNA, 5.8S rRNA, LSU-rRNA)"/>
    <property type="evidence" value="ECO:0007669"/>
    <property type="project" value="InterPro"/>
</dbReference>
<evidence type="ECO:0000256" key="6">
    <source>
        <dbReference type="SAM" id="MobiDB-lite"/>
    </source>
</evidence>
<dbReference type="InterPro" id="IPR013949">
    <property type="entry name" value="Utp6"/>
</dbReference>
<comment type="subcellular location">
    <subcellularLocation>
        <location evidence="1">Nucleus</location>
        <location evidence="1">Nucleolus</location>
    </subcellularLocation>
</comment>
<comment type="caution">
    <text evidence="8">The sequence shown here is derived from an EMBL/GenBank/DDBJ whole genome shotgun (WGS) entry which is preliminary data.</text>
</comment>
<keyword evidence="4" id="KW-0677">Repeat</keyword>
<evidence type="ECO:0000313" key="9">
    <source>
        <dbReference type="Proteomes" id="UP000283569"/>
    </source>
</evidence>
<dbReference type="PANTHER" id="PTHR23271">
    <property type="entry name" value="HEPATOCELLULAR CARCINOMA-ASSOCIATED ANTIGEN 66"/>
    <property type="match status" value="1"/>
</dbReference>
<evidence type="ECO:0000313" key="8">
    <source>
        <dbReference type="EMBL" id="RKL41798.1"/>
    </source>
</evidence>
<feature type="compositionally biased region" description="Acidic residues" evidence="6">
    <location>
        <begin position="223"/>
        <end position="238"/>
    </location>
</feature>
<comment type="similarity">
    <text evidence="2">Belongs to the UTP6 family.</text>
</comment>
<evidence type="ECO:0000256" key="4">
    <source>
        <dbReference type="ARBA" id="ARBA00022737"/>
    </source>
</evidence>
<proteinExistence type="inferred from homology"/>
<dbReference type="InterPro" id="IPR003107">
    <property type="entry name" value="HAT"/>
</dbReference>